<dbReference type="SUPFAM" id="SSF69118">
    <property type="entry name" value="AhpD-like"/>
    <property type="match status" value="1"/>
</dbReference>
<dbReference type="PANTHER" id="PTHR35446:SF2">
    <property type="entry name" value="CARBOXYMUCONOLACTONE DECARBOXYLASE-LIKE DOMAIN-CONTAINING PROTEIN"/>
    <property type="match status" value="1"/>
</dbReference>
<organism evidence="2 3">
    <name type="scientific">Halosolutus amylolyticus</name>
    <dbReference type="NCBI Taxonomy" id="2932267"/>
    <lineage>
        <taxon>Archaea</taxon>
        <taxon>Methanobacteriati</taxon>
        <taxon>Methanobacteriota</taxon>
        <taxon>Stenosarchaea group</taxon>
        <taxon>Halobacteria</taxon>
        <taxon>Halobacteriales</taxon>
        <taxon>Natrialbaceae</taxon>
        <taxon>Halosolutus</taxon>
    </lineage>
</organism>
<comment type="caution">
    <text evidence="2">The sequence shown here is derived from an EMBL/GenBank/DDBJ whole genome shotgun (WGS) entry which is preliminary data.</text>
</comment>
<evidence type="ECO:0000313" key="3">
    <source>
        <dbReference type="Proteomes" id="UP001595898"/>
    </source>
</evidence>
<dbReference type="InterPro" id="IPR029032">
    <property type="entry name" value="AhpD-like"/>
</dbReference>
<dbReference type="Proteomes" id="UP001595898">
    <property type="component" value="Unassembled WGS sequence"/>
</dbReference>
<reference evidence="2 3" key="1">
    <citation type="journal article" date="2019" name="Int. J. Syst. Evol. Microbiol.">
        <title>The Global Catalogue of Microorganisms (GCM) 10K type strain sequencing project: providing services to taxonomists for standard genome sequencing and annotation.</title>
        <authorList>
            <consortium name="The Broad Institute Genomics Platform"/>
            <consortium name="The Broad Institute Genome Sequencing Center for Infectious Disease"/>
            <person name="Wu L."/>
            <person name="Ma J."/>
        </authorList>
    </citation>
    <scope>NUCLEOTIDE SEQUENCE [LARGE SCALE GENOMIC DNA]</scope>
    <source>
        <strain evidence="2 3">WLHS5</strain>
    </source>
</reference>
<dbReference type="RefSeq" id="WP_250142553.1">
    <property type="nucleotide sequence ID" value="NZ_JALIQP010000007.1"/>
</dbReference>
<dbReference type="Pfam" id="PF02627">
    <property type="entry name" value="CMD"/>
    <property type="match status" value="1"/>
</dbReference>
<name>A0ABD5PIW9_9EURY</name>
<feature type="domain" description="Carboxymuconolactone decarboxylase-like" evidence="1">
    <location>
        <begin position="44"/>
        <end position="106"/>
    </location>
</feature>
<dbReference type="PANTHER" id="PTHR35446">
    <property type="entry name" value="SI:CH211-175M2.5"/>
    <property type="match status" value="1"/>
</dbReference>
<dbReference type="InterPro" id="IPR003779">
    <property type="entry name" value="CMD-like"/>
</dbReference>
<keyword evidence="3" id="KW-1185">Reference proteome</keyword>
<proteinExistence type="predicted"/>
<dbReference type="EMBL" id="JBHSFA010000001">
    <property type="protein sequence ID" value="MFC4540510.1"/>
    <property type="molecule type" value="Genomic_DNA"/>
</dbReference>
<gene>
    <name evidence="2" type="ORF">ACFO5R_01050</name>
</gene>
<dbReference type="Gene3D" id="1.20.1290.10">
    <property type="entry name" value="AhpD-like"/>
    <property type="match status" value="1"/>
</dbReference>
<evidence type="ECO:0000259" key="1">
    <source>
        <dbReference type="Pfam" id="PF02627"/>
    </source>
</evidence>
<protein>
    <submittedName>
        <fullName evidence="2">Carboxymuconolactone decarboxylase family protein</fullName>
    </submittedName>
</protein>
<sequence>MPHVDYVRLGDAPEEVRSSIDHSAYADEEDRHLFYEVLANAPSIFEERVAYFRALMTEGIVDQRDKELAYFTVATLTDCVYPASTHGRYLVEDYGTDPETVAAIIRSEYDELNDRDRFLVKFTRRIIEDPTDLTSEHYEHLREIGFDDEAIVEFLMLINAADTAVTLTHALDVRLGDKGEQPPSYLPYEE</sequence>
<dbReference type="AlphaFoldDB" id="A0ABD5PIW9"/>
<evidence type="ECO:0000313" key="2">
    <source>
        <dbReference type="EMBL" id="MFC4540510.1"/>
    </source>
</evidence>
<accession>A0ABD5PIW9</accession>